<dbReference type="PROSITE" id="PS50157">
    <property type="entry name" value="ZINC_FINGER_C2H2_2"/>
    <property type="match status" value="2"/>
</dbReference>
<keyword evidence="1" id="KW-0479">Metal-binding</keyword>
<proteinExistence type="predicted"/>
<dbReference type="HOGENOM" id="CLU_151472_0_0_1"/>
<sequence length="132" mass="15487">MMIDSIMVKNQRSYQSKRTLMRHLRFECGKDPSFTCSVCSFKTKWKANLMKHIGCFHSTTVAANALVFLVTEEGRYGCVKCGSSYKNKKHLKSHMEYECGVERKFECDKCEKKFKHRKHLNRHVATKVCQRL</sequence>
<protein>
    <submittedName>
        <fullName evidence="5">Uncharacterized protein</fullName>
    </submittedName>
</protein>
<dbReference type="InterPro" id="IPR013087">
    <property type="entry name" value="Znf_C2H2_type"/>
</dbReference>
<feature type="non-terminal residue" evidence="5">
    <location>
        <position position="1"/>
    </location>
</feature>
<keyword evidence="4" id="KW-0862">Zinc</keyword>
<dbReference type="GO" id="GO:0008270">
    <property type="term" value="F:zinc ion binding"/>
    <property type="evidence" value="ECO:0007669"/>
    <property type="project" value="UniProtKB-KW"/>
</dbReference>
<dbReference type="PANTHER" id="PTHR24379">
    <property type="entry name" value="KRAB AND ZINC FINGER DOMAIN-CONTAINING"/>
    <property type="match status" value="1"/>
</dbReference>
<evidence type="ECO:0000256" key="4">
    <source>
        <dbReference type="ARBA" id="ARBA00022833"/>
    </source>
</evidence>
<name>N6TYW6_DENPD</name>
<gene>
    <name evidence="5" type="ORF">YQE_09792</name>
</gene>
<dbReference type="SMART" id="SM00355">
    <property type="entry name" value="ZnF_C2H2"/>
    <property type="match status" value="3"/>
</dbReference>
<keyword evidence="3" id="KW-0863">Zinc-finger</keyword>
<evidence type="ECO:0000256" key="1">
    <source>
        <dbReference type="ARBA" id="ARBA00022723"/>
    </source>
</evidence>
<dbReference type="OMA" id="WMAKRVE"/>
<evidence type="ECO:0000256" key="3">
    <source>
        <dbReference type="ARBA" id="ARBA00022771"/>
    </source>
</evidence>
<organism evidence="5">
    <name type="scientific">Dendroctonus ponderosae</name>
    <name type="common">Mountain pine beetle</name>
    <dbReference type="NCBI Taxonomy" id="77166"/>
    <lineage>
        <taxon>Eukaryota</taxon>
        <taxon>Metazoa</taxon>
        <taxon>Ecdysozoa</taxon>
        <taxon>Arthropoda</taxon>
        <taxon>Hexapoda</taxon>
        <taxon>Insecta</taxon>
        <taxon>Pterygota</taxon>
        <taxon>Neoptera</taxon>
        <taxon>Endopterygota</taxon>
        <taxon>Coleoptera</taxon>
        <taxon>Polyphaga</taxon>
        <taxon>Cucujiformia</taxon>
        <taxon>Curculionidae</taxon>
        <taxon>Scolytinae</taxon>
        <taxon>Dendroctonus</taxon>
    </lineage>
</organism>
<reference evidence="5" key="1">
    <citation type="journal article" date="2013" name="Genome Biol.">
        <title>Draft genome of the mountain pine beetle, Dendroctonus ponderosae Hopkins, a major forest pest.</title>
        <authorList>
            <person name="Keeling C.I."/>
            <person name="Yuen M.M."/>
            <person name="Liao N.Y."/>
            <person name="Docking T.R."/>
            <person name="Chan S.K."/>
            <person name="Taylor G.A."/>
            <person name="Palmquist D.L."/>
            <person name="Jackman S.D."/>
            <person name="Nguyen A."/>
            <person name="Li M."/>
            <person name="Henderson H."/>
            <person name="Janes J.K."/>
            <person name="Zhao Y."/>
            <person name="Pandoh P."/>
            <person name="Moore R."/>
            <person name="Sperling F.A."/>
            <person name="Huber D.P."/>
            <person name="Birol I."/>
            <person name="Jones S.J."/>
            <person name="Bohlmann J."/>
        </authorList>
    </citation>
    <scope>NUCLEOTIDE SEQUENCE</scope>
</reference>
<dbReference type="PANTHER" id="PTHR24379:SF121">
    <property type="entry name" value="C2H2-TYPE DOMAIN-CONTAINING PROTEIN"/>
    <property type="match status" value="1"/>
</dbReference>
<dbReference type="AlphaFoldDB" id="N6TYW6"/>
<dbReference type="Gene3D" id="3.30.160.60">
    <property type="entry name" value="Classic Zinc Finger"/>
    <property type="match status" value="2"/>
</dbReference>
<dbReference type="SUPFAM" id="SSF57667">
    <property type="entry name" value="beta-beta-alpha zinc fingers"/>
    <property type="match status" value="1"/>
</dbReference>
<dbReference type="EMBL" id="KB741156">
    <property type="protein sequence ID" value="ENN73541.1"/>
    <property type="molecule type" value="Genomic_DNA"/>
</dbReference>
<accession>N6TYW6</accession>
<keyword evidence="2" id="KW-0677">Repeat</keyword>
<dbReference type="InterPro" id="IPR036236">
    <property type="entry name" value="Znf_C2H2_sf"/>
</dbReference>
<evidence type="ECO:0000256" key="2">
    <source>
        <dbReference type="ARBA" id="ARBA00022737"/>
    </source>
</evidence>
<evidence type="ECO:0000313" key="5">
    <source>
        <dbReference type="EMBL" id="ENN73541.1"/>
    </source>
</evidence>
<dbReference type="Pfam" id="PF00096">
    <property type="entry name" value="zf-C2H2"/>
    <property type="match status" value="2"/>
</dbReference>